<dbReference type="RefSeq" id="WP_089252334.1">
    <property type="nucleotide sequence ID" value="NZ_FZPH01000010.1"/>
</dbReference>
<feature type="transmembrane region" description="Helical" evidence="1">
    <location>
        <begin position="12"/>
        <end position="35"/>
    </location>
</feature>
<sequence length="308" mass="33587">MTTTPEPQRQRRIALFSVSSGIVGLIAGALLGAVADNLADGSFGIATTSSVAAALAIGVFATVMQLLVRAFEEHASAVERNVDRHGGAVERAVEQHSQAIDTATSRLRDGLADLRYQIGQTVHYQTISGMTFASTLQDPVTQVCLAATSEILVLDLLDESGDHPASAIDDPLLAGFLDELIKRVESDPDLAYSRIVQVGRSAALSTASRSYEKHFATMVKLHDAGRTDVTLKTAESRYPFKFILVDRKHLMLQLNAVDRENERHLKAWCEFLFTRAHPELIKGFLRMWQDVDGASETRAVTAKRLEGG</sequence>
<keyword evidence="1" id="KW-1133">Transmembrane helix</keyword>
<evidence type="ECO:0000313" key="2">
    <source>
        <dbReference type="EMBL" id="SNT56734.1"/>
    </source>
</evidence>
<dbReference type="AlphaFoldDB" id="A0A239NQT2"/>
<evidence type="ECO:0000313" key="3">
    <source>
        <dbReference type="Proteomes" id="UP000198362"/>
    </source>
</evidence>
<name>A0A239NQT2_9ACTN</name>
<keyword evidence="1" id="KW-0472">Membrane</keyword>
<gene>
    <name evidence="2" type="ORF">SAMN05421812_11021</name>
</gene>
<keyword evidence="1" id="KW-0812">Transmembrane</keyword>
<evidence type="ECO:0000256" key="1">
    <source>
        <dbReference type="SAM" id="Phobius"/>
    </source>
</evidence>
<dbReference type="OrthoDB" id="5196883at2"/>
<organism evidence="2 3">
    <name type="scientific">Asanoa hainanensis</name>
    <dbReference type="NCBI Taxonomy" id="560556"/>
    <lineage>
        <taxon>Bacteria</taxon>
        <taxon>Bacillati</taxon>
        <taxon>Actinomycetota</taxon>
        <taxon>Actinomycetes</taxon>
        <taxon>Micromonosporales</taxon>
        <taxon>Micromonosporaceae</taxon>
        <taxon>Asanoa</taxon>
    </lineage>
</organism>
<protein>
    <submittedName>
        <fullName evidence="2">Uncharacterized protein</fullName>
    </submittedName>
</protein>
<accession>A0A239NQT2</accession>
<reference evidence="2 3" key="1">
    <citation type="submission" date="2017-06" db="EMBL/GenBank/DDBJ databases">
        <authorList>
            <person name="Kim H.J."/>
            <person name="Triplett B.A."/>
        </authorList>
    </citation>
    <scope>NUCLEOTIDE SEQUENCE [LARGE SCALE GENOMIC DNA]</scope>
    <source>
        <strain evidence="2 3">CGMCC 4.5593</strain>
    </source>
</reference>
<proteinExistence type="predicted"/>
<keyword evidence="3" id="KW-1185">Reference proteome</keyword>
<dbReference type="Proteomes" id="UP000198362">
    <property type="component" value="Unassembled WGS sequence"/>
</dbReference>
<feature type="transmembrane region" description="Helical" evidence="1">
    <location>
        <begin position="41"/>
        <end position="63"/>
    </location>
</feature>
<dbReference type="EMBL" id="FZPH01000010">
    <property type="protein sequence ID" value="SNT56734.1"/>
    <property type="molecule type" value="Genomic_DNA"/>
</dbReference>